<dbReference type="AlphaFoldDB" id="A0A4C1W4T5"/>
<reference evidence="1 2" key="1">
    <citation type="journal article" date="2019" name="Commun. Biol.">
        <title>The bagworm genome reveals a unique fibroin gene that provides high tensile strength.</title>
        <authorList>
            <person name="Kono N."/>
            <person name="Nakamura H."/>
            <person name="Ohtoshi R."/>
            <person name="Tomita M."/>
            <person name="Numata K."/>
            <person name="Arakawa K."/>
        </authorList>
    </citation>
    <scope>NUCLEOTIDE SEQUENCE [LARGE SCALE GENOMIC DNA]</scope>
</reference>
<sequence>MDHALDHSPDRYPIRDPALNAHLSNSRFQWRCRFDSEPGHNASRFQFWSLNVLALNILRHCGVWYWIDCTDLLKLTWSFLLSLATTAWPWIQLPLLTTLRAWSRCERQPTTALPYSIIVDYHKRIFTLCELRFKCKQNGNISIRSRRNAISHTTWGLDAAAGGAPRPRADIPHQTLTIHYHLQFHRPAAPKRWPPCEKAGRAQKLGPSSVPGVFRAPYKLTGALIVRRPRAHRKFLPTSVTFSHLHRVELFRRRCVSACASLPLGACVAGRVCGFPIGACRRSGLFDLITKRKGNDEKNKQRNWNY</sequence>
<accession>A0A4C1W4T5</accession>
<comment type="caution">
    <text evidence="1">The sequence shown here is derived from an EMBL/GenBank/DDBJ whole genome shotgun (WGS) entry which is preliminary data.</text>
</comment>
<proteinExistence type="predicted"/>
<evidence type="ECO:0000313" key="2">
    <source>
        <dbReference type="Proteomes" id="UP000299102"/>
    </source>
</evidence>
<name>A0A4C1W4T5_EUMVA</name>
<organism evidence="1 2">
    <name type="scientific">Eumeta variegata</name>
    <name type="common">Bagworm moth</name>
    <name type="synonym">Eumeta japonica</name>
    <dbReference type="NCBI Taxonomy" id="151549"/>
    <lineage>
        <taxon>Eukaryota</taxon>
        <taxon>Metazoa</taxon>
        <taxon>Ecdysozoa</taxon>
        <taxon>Arthropoda</taxon>
        <taxon>Hexapoda</taxon>
        <taxon>Insecta</taxon>
        <taxon>Pterygota</taxon>
        <taxon>Neoptera</taxon>
        <taxon>Endopterygota</taxon>
        <taxon>Lepidoptera</taxon>
        <taxon>Glossata</taxon>
        <taxon>Ditrysia</taxon>
        <taxon>Tineoidea</taxon>
        <taxon>Psychidae</taxon>
        <taxon>Oiketicinae</taxon>
        <taxon>Eumeta</taxon>
    </lineage>
</organism>
<gene>
    <name evidence="1" type="ORF">EVAR_41424_1</name>
</gene>
<protein>
    <submittedName>
        <fullName evidence="1">Uncharacterized protein</fullName>
    </submittedName>
</protein>
<keyword evidence="2" id="KW-1185">Reference proteome</keyword>
<dbReference type="EMBL" id="BGZK01000476">
    <property type="protein sequence ID" value="GBP46071.1"/>
    <property type="molecule type" value="Genomic_DNA"/>
</dbReference>
<dbReference type="Proteomes" id="UP000299102">
    <property type="component" value="Unassembled WGS sequence"/>
</dbReference>
<evidence type="ECO:0000313" key="1">
    <source>
        <dbReference type="EMBL" id="GBP46071.1"/>
    </source>
</evidence>